<keyword evidence="3" id="KW-0418">Kinase</keyword>
<feature type="region of interest" description="Disordered" evidence="1">
    <location>
        <begin position="636"/>
        <end position="733"/>
    </location>
</feature>
<dbReference type="InterPro" id="IPR011009">
    <property type="entry name" value="Kinase-like_dom_sf"/>
</dbReference>
<feature type="compositionally biased region" description="Acidic residues" evidence="1">
    <location>
        <begin position="669"/>
        <end position="684"/>
    </location>
</feature>
<protein>
    <submittedName>
        <fullName evidence="3">Kinase-like domain-containing protein</fullName>
    </submittedName>
</protein>
<evidence type="ECO:0000313" key="3">
    <source>
        <dbReference type="EMBL" id="KAK3365888.1"/>
    </source>
</evidence>
<reference evidence="3" key="2">
    <citation type="submission" date="2023-06" db="EMBL/GenBank/DDBJ databases">
        <authorList>
            <consortium name="Lawrence Berkeley National Laboratory"/>
            <person name="Haridas S."/>
            <person name="Hensen N."/>
            <person name="Bonometti L."/>
            <person name="Westerberg I."/>
            <person name="Brannstrom I.O."/>
            <person name="Guillou S."/>
            <person name="Cros-Aarteil S."/>
            <person name="Calhoun S."/>
            <person name="Kuo A."/>
            <person name="Mondo S."/>
            <person name="Pangilinan J."/>
            <person name="Riley R."/>
            <person name="Labutti K."/>
            <person name="Andreopoulos B."/>
            <person name="Lipzen A."/>
            <person name="Chen C."/>
            <person name="Yanf M."/>
            <person name="Daum C."/>
            <person name="Ng V."/>
            <person name="Clum A."/>
            <person name="Steindorff A."/>
            <person name="Ohm R."/>
            <person name="Martin F."/>
            <person name="Silar P."/>
            <person name="Natvig D."/>
            <person name="Lalanne C."/>
            <person name="Gautier V."/>
            <person name="Ament-Velasquez S.L."/>
            <person name="Kruys A."/>
            <person name="Hutchinson M.I."/>
            <person name="Powell A.J."/>
            <person name="Barry K."/>
            <person name="Miller A.N."/>
            <person name="Grigoriev I.V."/>
            <person name="Debuchy R."/>
            <person name="Gladieux P."/>
            <person name="Thoren M.H."/>
            <person name="Johannesson H."/>
        </authorList>
    </citation>
    <scope>NUCLEOTIDE SEQUENCE</scope>
    <source>
        <strain evidence="3">CBS 958.72</strain>
    </source>
</reference>
<feature type="domain" description="Protein kinase" evidence="2">
    <location>
        <begin position="282"/>
        <end position="619"/>
    </location>
</feature>
<sequence>MAFEHNTFEEITYQIPKQAMTPVSESWNGVESIIATISDLGFSDQLKLDENGDGATKAGAAVNALDVLKPPRQYNQGVINQGTTSSSPQLEVDNDTNPEIKIRRAYDKSKINETDFLPIDKLQEFTTTSAIRQILQRTFPDDPDHEINELTRAVFGHEQGGEALDGQQRRLFSRKRIFVLLALCQHIPSIKSFIENGVCDSHLPLLSSSGSSVTVEDRVKMPFYIKQDSDTPCEVACFDGWPIKDKEWWEKYQYVVLVPFFCHGPDRLNFYPFQADTILPFTEFSKEMIEGGQASVGKITIHPAHHNFKRNENSIDPCFAVKRLHSHNPDDFKKEVEILARFRGKNEGHPHLIRLLLTYSHGEAYHMVFPWADGNLSSFWETRVPDRTPEGAHWLLKQCHGISQGLEKIHGRMPTAERSESTDDRDKEDAGRHGDIKPENILWFEHDTNGKDHLVISDFGLSRFHRMLSRSLGYSPGYSSTYQAPECKLGQPISPRYDIWSLGCVLLEFLTWFLDECDHGSDHSINKFSDRRLHDEGPELQPSNIRGDKFYLLFYPTQDSRHRVKLKPSVIRWIIELHQLDHCPWFAHEMLDLIQNGLLLTDARSRWECHRVVEKLDEIRKECEADPLRYVEGRGWKSKTTEAPEPDEPAESVEAVEADEPAKPAEPAEPAEADEAVEADEPAEPAEPVEAAEAVEADRRGGTVISDIRGPPGFDRRAPGCGGGALARSYEVD</sequence>
<dbReference type="EMBL" id="JAULSN010000008">
    <property type="protein sequence ID" value="KAK3365888.1"/>
    <property type="molecule type" value="Genomic_DNA"/>
</dbReference>
<name>A0AAE0JX22_9PEZI</name>
<dbReference type="Pfam" id="PF00069">
    <property type="entry name" value="Pkinase"/>
    <property type="match status" value="1"/>
</dbReference>
<keyword evidence="4" id="KW-1185">Reference proteome</keyword>
<dbReference type="Proteomes" id="UP001287356">
    <property type="component" value="Unassembled WGS sequence"/>
</dbReference>
<feature type="compositionally biased region" description="Acidic residues" evidence="1">
    <location>
        <begin position="644"/>
        <end position="659"/>
    </location>
</feature>
<evidence type="ECO:0000259" key="2">
    <source>
        <dbReference type="PROSITE" id="PS50011"/>
    </source>
</evidence>
<dbReference type="AlphaFoldDB" id="A0AAE0JX22"/>
<keyword evidence="3" id="KW-0808">Transferase</keyword>
<feature type="compositionally biased region" description="Polar residues" evidence="1">
    <location>
        <begin position="75"/>
        <end position="89"/>
    </location>
</feature>
<evidence type="ECO:0000313" key="4">
    <source>
        <dbReference type="Proteomes" id="UP001287356"/>
    </source>
</evidence>
<dbReference type="GO" id="GO:0005524">
    <property type="term" value="F:ATP binding"/>
    <property type="evidence" value="ECO:0007669"/>
    <property type="project" value="InterPro"/>
</dbReference>
<gene>
    <name evidence="3" type="ORF">B0T24DRAFT_682949</name>
</gene>
<proteinExistence type="predicted"/>
<dbReference type="CDD" id="cd00180">
    <property type="entry name" value="PKc"/>
    <property type="match status" value="1"/>
</dbReference>
<dbReference type="GO" id="GO:0004674">
    <property type="term" value="F:protein serine/threonine kinase activity"/>
    <property type="evidence" value="ECO:0007669"/>
    <property type="project" value="TreeGrafter"/>
</dbReference>
<feature type="region of interest" description="Disordered" evidence="1">
    <location>
        <begin position="410"/>
        <end position="434"/>
    </location>
</feature>
<reference evidence="3" key="1">
    <citation type="journal article" date="2023" name="Mol. Phylogenet. Evol.">
        <title>Genome-scale phylogeny and comparative genomics of the fungal order Sordariales.</title>
        <authorList>
            <person name="Hensen N."/>
            <person name="Bonometti L."/>
            <person name="Westerberg I."/>
            <person name="Brannstrom I.O."/>
            <person name="Guillou S."/>
            <person name="Cros-Aarteil S."/>
            <person name="Calhoun S."/>
            <person name="Haridas S."/>
            <person name="Kuo A."/>
            <person name="Mondo S."/>
            <person name="Pangilinan J."/>
            <person name="Riley R."/>
            <person name="LaButti K."/>
            <person name="Andreopoulos B."/>
            <person name="Lipzen A."/>
            <person name="Chen C."/>
            <person name="Yan M."/>
            <person name="Daum C."/>
            <person name="Ng V."/>
            <person name="Clum A."/>
            <person name="Steindorff A."/>
            <person name="Ohm R.A."/>
            <person name="Martin F."/>
            <person name="Silar P."/>
            <person name="Natvig D.O."/>
            <person name="Lalanne C."/>
            <person name="Gautier V."/>
            <person name="Ament-Velasquez S.L."/>
            <person name="Kruys A."/>
            <person name="Hutchinson M.I."/>
            <person name="Powell A.J."/>
            <person name="Barry K."/>
            <person name="Miller A.N."/>
            <person name="Grigoriev I.V."/>
            <person name="Debuchy R."/>
            <person name="Gladieux P."/>
            <person name="Hiltunen Thoren M."/>
            <person name="Johannesson H."/>
        </authorList>
    </citation>
    <scope>NUCLEOTIDE SEQUENCE</scope>
    <source>
        <strain evidence="3">CBS 958.72</strain>
    </source>
</reference>
<dbReference type="InterPro" id="IPR000719">
    <property type="entry name" value="Prot_kinase_dom"/>
</dbReference>
<dbReference type="Gene3D" id="1.10.510.10">
    <property type="entry name" value="Transferase(Phosphotransferase) domain 1"/>
    <property type="match status" value="1"/>
</dbReference>
<comment type="caution">
    <text evidence="3">The sequence shown here is derived from an EMBL/GenBank/DDBJ whole genome shotgun (WGS) entry which is preliminary data.</text>
</comment>
<accession>A0AAE0JX22</accession>
<dbReference type="PROSITE" id="PS50011">
    <property type="entry name" value="PROTEIN_KINASE_DOM"/>
    <property type="match status" value="1"/>
</dbReference>
<dbReference type="SMART" id="SM00220">
    <property type="entry name" value="S_TKc"/>
    <property type="match status" value="1"/>
</dbReference>
<organism evidence="3 4">
    <name type="scientific">Lasiosphaeria ovina</name>
    <dbReference type="NCBI Taxonomy" id="92902"/>
    <lineage>
        <taxon>Eukaryota</taxon>
        <taxon>Fungi</taxon>
        <taxon>Dikarya</taxon>
        <taxon>Ascomycota</taxon>
        <taxon>Pezizomycotina</taxon>
        <taxon>Sordariomycetes</taxon>
        <taxon>Sordariomycetidae</taxon>
        <taxon>Sordariales</taxon>
        <taxon>Lasiosphaeriaceae</taxon>
        <taxon>Lasiosphaeria</taxon>
    </lineage>
</organism>
<dbReference type="PANTHER" id="PTHR24359:SF37">
    <property type="entry name" value="PROTEIN KINASE DOMAIN-CONTAINING PROTEIN"/>
    <property type="match status" value="1"/>
</dbReference>
<feature type="region of interest" description="Disordered" evidence="1">
    <location>
        <begin position="75"/>
        <end position="94"/>
    </location>
</feature>
<dbReference type="PANTHER" id="PTHR24359">
    <property type="entry name" value="SERINE/THREONINE-PROTEIN KINASE SBK1"/>
    <property type="match status" value="1"/>
</dbReference>
<evidence type="ECO:0000256" key="1">
    <source>
        <dbReference type="SAM" id="MobiDB-lite"/>
    </source>
</evidence>
<dbReference type="SUPFAM" id="SSF56112">
    <property type="entry name" value="Protein kinase-like (PK-like)"/>
    <property type="match status" value="1"/>
</dbReference>